<keyword evidence="1" id="KW-1133">Transmembrane helix</keyword>
<feature type="transmembrane region" description="Helical" evidence="1">
    <location>
        <begin position="88"/>
        <end position="109"/>
    </location>
</feature>
<dbReference type="AlphaFoldDB" id="A0A6C0FZL4"/>
<feature type="transmembrane region" description="Helical" evidence="1">
    <location>
        <begin position="6"/>
        <end position="35"/>
    </location>
</feature>
<keyword evidence="1" id="KW-0812">Transmembrane</keyword>
<sequence length="191" mass="20752">MTKPAYSLIAWGIALSLIDIHIGYFRFAFIGYLLLMRGAYRLGKTNRYYRIALAGSLLQEILACAAAMTGLRMDLPLLSNEVVTVPELLRISASIVALLVTMFGLCSGIQAEAEANGAQPLVQSARSTWIALLAINGASLFLLPFLMNVLKSDAIWFMLLLGAAGFLASARVLFLVRQARRSIQAADVTKL</sequence>
<reference evidence="2 3" key="1">
    <citation type="submission" date="2020-01" db="EMBL/GenBank/DDBJ databases">
        <title>Paenibacillus sp. nov., isolated from tomato rhizosphere.</title>
        <authorList>
            <person name="Weon H.-Y."/>
            <person name="Lee S.A."/>
        </authorList>
    </citation>
    <scope>NUCLEOTIDE SEQUENCE [LARGE SCALE GENOMIC DNA]</scope>
    <source>
        <strain evidence="2 3">12200R-189</strain>
    </source>
</reference>
<keyword evidence="3" id="KW-1185">Reference proteome</keyword>
<protein>
    <submittedName>
        <fullName evidence="2">Uncharacterized protein</fullName>
    </submittedName>
</protein>
<feature type="transmembrane region" description="Helical" evidence="1">
    <location>
        <begin position="129"/>
        <end position="149"/>
    </location>
</feature>
<dbReference type="KEGG" id="plyc:GXP70_14075"/>
<keyword evidence="1" id="KW-0472">Membrane</keyword>
<gene>
    <name evidence="2" type="ORF">GXP70_14075</name>
</gene>
<evidence type="ECO:0000256" key="1">
    <source>
        <dbReference type="SAM" id="Phobius"/>
    </source>
</evidence>
<dbReference type="RefSeq" id="WP_162357402.1">
    <property type="nucleotide sequence ID" value="NZ_CP048209.1"/>
</dbReference>
<dbReference type="Proteomes" id="UP000476064">
    <property type="component" value="Chromosome"/>
</dbReference>
<proteinExistence type="predicted"/>
<feature type="transmembrane region" description="Helical" evidence="1">
    <location>
        <begin position="47"/>
        <end position="68"/>
    </location>
</feature>
<name>A0A6C0FZL4_9BACL</name>
<organism evidence="2 3">
    <name type="scientific">Paenibacillus lycopersici</name>
    <dbReference type="NCBI Taxonomy" id="2704462"/>
    <lineage>
        <taxon>Bacteria</taxon>
        <taxon>Bacillati</taxon>
        <taxon>Bacillota</taxon>
        <taxon>Bacilli</taxon>
        <taxon>Bacillales</taxon>
        <taxon>Paenibacillaceae</taxon>
        <taxon>Paenibacillus</taxon>
    </lineage>
</organism>
<dbReference type="EMBL" id="CP048209">
    <property type="protein sequence ID" value="QHT60963.1"/>
    <property type="molecule type" value="Genomic_DNA"/>
</dbReference>
<feature type="transmembrane region" description="Helical" evidence="1">
    <location>
        <begin position="155"/>
        <end position="176"/>
    </location>
</feature>
<evidence type="ECO:0000313" key="3">
    <source>
        <dbReference type="Proteomes" id="UP000476064"/>
    </source>
</evidence>
<evidence type="ECO:0000313" key="2">
    <source>
        <dbReference type="EMBL" id="QHT60963.1"/>
    </source>
</evidence>
<accession>A0A6C0FZL4</accession>